<keyword evidence="1" id="KW-0472">Membrane</keyword>
<protein>
    <submittedName>
        <fullName evidence="2">Uncharacterized protein</fullName>
    </submittedName>
</protein>
<keyword evidence="1" id="KW-0812">Transmembrane</keyword>
<evidence type="ECO:0000256" key="1">
    <source>
        <dbReference type="SAM" id="Phobius"/>
    </source>
</evidence>
<reference evidence="2" key="1">
    <citation type="submission" date="2017-07" db="EMBL/GenBank/DDBJ databases">
        <title>Taro Niue Genome Assembly and Annotation.</title>
        <authorList>
            <person name="Atibalentja N."/>
            <person name="Keating K."/>
            <person name="Fields C.J."/>
        </authorList>
    </citation>
    <scope>NUCLEOTIDE SEQUENCE</scope>
    <source>
        <strain evidence="2">Niue_2</strain>
        <tissue evidence="2">Leaf</tissue>
    </source>
</reference>
<name>A0A843XS60_COLES</name>
<keyword evidence="1" id="KW-1133">Transmembrane helix</keyword>
<dbReference type="PROSITE" id="PS51257">
    <property type="entry name" value="PROKAR_LIPOPROTEIN"/>
    <property type="match status" value="1"/>
</dbReference>
<keyword evidence="3" id="KW-1185">Reference proteome</keyword>
<organism evidence="2 3">
    <name type="scientific">Colocasia esculenta</name>
    <name type="common">Wild taro</name>
    <name type="synonym">Arum esculentum</name>
    <dbReference type="NCBI Taxonomy" id="4460"/>
    <lineage>
        <taxon>Eukaryota</taxon>
        <taxon>Viridiplantae</taxon>
        <taxon>Streptophyta</taxon>
        <taxon>Embryophyta</taxon>
        <taxon>Tracheophyta</taxon>
        <taxon>Spermatophyta</taxon>
        <taxon>Magnoliopsida</taxon>
        <taxon>Liliopsida</taxon>
        <taxon>Araceae</taxon>
        <taxon>Aroideae</taxon>
        <taxon>Colocasieae</taxon>
        <taxon>Colocasia</taxon>
    </lineage>
</organism>
<evidence type="ECO:0000313" key="3">
    <source>
        <dbReference type="Proteomes" id="UP000652761"/>
    </source>
</evidence>
<accession>A0A843XS60</accession>
<dbReference type="Proteomes" id="UP000652761">
    <property type="component" value="Unassembled WGS sequence"/>
</dbReference>
<dbReference type="AlphaFoldDB" id="A0A843XS60"/>
<feature type="transmembrane region" description="Helical" evidence="1">
    <location>
        <begin position="83"/>
        <end position="103"/>
    </location>
</feature>
<gene>
    <name evidence="2" type="ORF">Taro_055917</name>
</gene>
<sequence length="229" mass="24645">MHASKRVFANSSEPAPVSTTWPPTPPLVSVVAACGQVLQRHQMAAGVGIATVVLVVGWLLHLITVNNGPGPLVGDSRNPSEIAVYSAFTAFLVYNAGIVILFFEVQLEHAWAKKLPAETLSTLAGEGERTTLELVKFLPRLETALQGRPSWCLCSALGGATLQLQRHSKESVRRWRRCAEGSGGSGRTMLGAQRRDKLDSFNSSIVLPSIYTSTMAPKEDKASGRTSYS</sequence>
<dbReference type="EMBL" id="NMUH01014188">
    <property type="protein sequence ID" value="MQM22858.1"/>
    <property type="molecule type" value="Genomic_DNA"/>
</dbReference>
<proteinExistence type="predicted"/>
<feature type="transmembrane region" description="Helical" evidence="1">
    <location>
        <begin position="43"/>
        <end position="63"/>
    </location>
</feature>
<evidence type="ECO:0000313" key="2">
    <source>
        <dbReference type="EMBL" id="MQM22858.1"/>
    </source>
</evidence>
<comment type="caution">
    <text evidence="2">The sequence shown here is derived from an EMBL/GenBank/DDBJ whole genome shotgun (WGS) entry which is preliminary data.</text>
</comment>